<gene>
    <name evidence="2" type="ORF">XD72_1590</name>
    <name evidence="3" type="ORF">XE07_0195</name>
</gene>
<dbReference type="HAMAP" id="MF_00585">
    <property type="entry name" value="UPF0216"/>
    <property type="match status" value="1"/>
</dbReference>
<dbReference type="PATRIC" id="fig|301375.6.peg.1212"/>
<dbReference type="Proteomes" id="UP000053961">
    <property type="component" value="Unassembled WGS sequence"/>
</dbReference>
<dbReference type="NCBIfam" id="NF003153">
    <property type="entry name" value="PRK04115.1"/>
    <property type="match status" value="1"/>
</dbReference>
<dbReference type="EMBL" id="LGHB01000001">
    <property type="protein sequence ID" value="KUK97781.1"/>
    <property type="molecule type" value="Genomic_DNA"/>
</dbReference>
<evidence type="ECO:0000313" key="2">
    <source>
        <dbReference type="EMBL" id="KUK44011.1"/>
    </source>
</evidence>
<reference evidence="4 5" key="2">
    <citation type="journal article" date="2015" name="MBio">
        <title>Genome-Resolved Metagenomic Analysis Reveals Roles for Candidate Phyla and Other Microbial Community Members in Biogeochemical Transformations in Oil Reservoirs.</title>
        <authorList>
            <person name="Hu P."/>
            <person name="Tom L."/>
            <person name="Singh A."/>
            <person name="Thomas B.C."/>
            <person name="Baker B.J."/>
            <person name="Piceno Y.M."/>
            <person name="Andersen G.L."/>
            <person name="Banfield J.F."/>
        </authorList>
    </citation>
    <scope>NUCLEOTIDE SEQUENCE [LARGE SCALE GENOMIC DNA]</scope>
    <source>
        <strain evidence="2">57_489</strain>
    </source>
</reference>
<dbReference type="AlphaFoldDB" id="A0A117MDA6"/>
<evidence type="ECO:0000313" key="3">
    <source>
        <dbReference type="EMBL" id="KUK97781.1"/>
    </source>
</evidence>
<protein>
    <recommendedName>
        <fullName evidence="1">UPF0216 protein XD72_1590</fullName>
    </recommendedName>
</protein>
<comment type="similarity">
    <text evidence="1">Belongs to the UPF0216 family.</text>
</comment>
<accession>A0A117MDA6</accession>
<dbReference type="Pfam" id="PF01886">
    <property type="entry name" value="DUF61"/>
    <property type="match status" value="1"/>
</dbReference>
<evidence type="ECO:0000313" key="4">
    <source>
        <dbReference type="Proteomes" id="UP000053961"/>
    </source>
</evidence>
<dbReference type="Proteomes" id="UP000057043">
    <property type="component" value="Unassembled WGS sequence"/>
</dbReference>
<organism evidence="3 4">
    <name type="scientific">Methanothrix harundinacea</name>
    <dbReference type="NCBI Taxonomy" id="301375"/>
    <lineage>
        <taxon>Archaea</taxon>
        <taxon>Methanobacteriati</taxon>
        <taxon>Methanobacteriota</taxon>
        <taxon>Stenosarchaea group</taxon>
        <taxon>Methanomicrobia</taxon>
        <taxon>Methanotrichales</taxon>
        <taxon>Methanotrichaceae</taxon>
        <taxon>Methanothrix</taxon>
    </lineage>
</organism>
<dbReference type="PIRSF" id="PIRSF005264">
    <property type="entry name" value="UCP005264"/>
    <property type="match status" value="1"/>
</dbReference>
<dbReference type="EMBL" id="LGFT01000037">
    <property type="protein sequence ID" value="KUK44011.1"/>
    <property type="molecule type" value="Genomic_DNA"/>
</dbReference>
<dbReference type="InterPro" id="IPR002746">
    <property type="entry name" value="UPF0216"/>
</dbReference>
<evidence type="ECO:0000256" key="1">
    <source>
        <dbReference type="HAMAP-Rule" id="MF_00585"/>
    </source>
</evidence>
<name>A0A117MDA6_9EURY</name>
<reference evidence="3" key="1">
    <citation type="journal article" date="2015" name="MBio">
        <title>Genome-resolved metagenomic analysis reveals roles for candidate phyla and other microbial community members in biogeochemical transformations in oil reservoirs.</title>
        <authorList>
            <person name="Hu P."/>
            <person name="Tom L."/>
            <person name="Singh A."/>
            <person name="Thomas B.C."/>
            <person name="Baker B.J."/>
            <person name="Piceno Y.M."/>
            <person name="Andersen G.L."/>
            <person name="Banfield J.F."/>
        </authorList>
    </citation>
    <scope>NUCLEOTIDE SEQUENCE [LARGE SCALE GENOMIC DNA]</scope>
    <source>
        <strain evidence="3">56_747</strain>
    </source>
</reference>
<comment type="caution">
    <text evidence="3">The sequence shown here is derived from an EMBL/GenBank/DDBJ whole genome shotgun (WGS) entry which is preliminary data.</text>
</comment>
<proteinExistence type="inferred from homology"/>
<sequence length="137" mass="16054">MVAVDNRLIVKTVQSMNQHLPGRRKKLVELLKEEKPGIRGKDNTFYIMDRKELDLISESLPRYLWDRIRLPILIEMAPQYGSGSARVQGEAECELVRKLLKIDRGDRKMVIIYMPEIRELRRKLPTTSQYAFVTALR</sequence>
<evidence type="ECO:0000313" key="5">
    <source>
        <dbReference type="Proteomes" id="UP000057043"/>
    </source>
</evidence>